<organism evidence="1 2">
    <name type="scientific">Glossina morsitans morsitans</name>
    <name type="common">Savannah tsetse fly</name>
    <dbReference type="NCBI Taxonomy" id="37546"/>
    <lineage>
        <taxon>Eukaryota</taxon>
        <taxon>Metazoa</taxon>
        <taxon>Ecdysozoa</taxon>
        <taxon>Arthropoda</taxon>
        <taxon>Hexapoda</taxon>
        <taxon>Insecta</taxon>
        <taxon>Pterygota</taxon>
        <taxon>Neoptera</taxon>
        <taxon>Endopterygota</taxon>
        <taxon>Diptera</taxon>
        <taxon>Brachycera</taxon>
        <taxon>Muscomorpha</taxon>
        <taxon>Hippoboscoidea</taxon>
        <taxon>Glossinidae</taxon>
        <taxon>Glossina</taxon>
    </lineage>
</organism>
<reference evidence="1" key="1">
    <citation type="submission" date="2020-05" db="UniProtKB">
        <authorList>
            <consortium name="EnsemblMetazoa"/>
        </authorList>
    </citation>
    <scope>IDENTIFICATION</scope>
    <source>
        <strain evidence="1">Yale</strain>
    </source>
</reference>
<dbReference type="AlphaFoldDB" id="A0A1B0G2K3"/>
<name>A0A1B0G2K3_GLOMM</name>
<keyword evidence="2" id="KW-1185">Reference proteome</keyword>
<accession>A0A1B0G2K3</accession>
<proteinExistence type="predicted"/>
<dbReference type="EnsemblMetazoa" id="GMOY007541-RA">
    <property type="protein sequence ID" value="GMOY007541-PA"/>
    <property type="gene ID" value="GMOY007541"/>
</dbReference>
<dbReference type="EMBL" id="CCAG010019851">
    <property type="status" value="NOT_ANNOTATED_CDS"/>
    <property type="molecule type" value="Genomic_DNA"/>
</dbReference>
<protein>
    <submittedName>
        <fullName evidence="1">Uncharacterized protein</fullName>
    </submittedName>
</protein>
<sequence length="85" mass="9970">MFRGVKTGAKLSIQYDDNYEPTEDASQKLQKDVITLHDSLACPGCIIWTLKITILLHNDRKSRHQRIKKRRRYERLAATSQLSLW</sequence>
<dbReference type="VEuPathDB" id="VectorBase:GMOY007541"/>
<evidence type="ECO:0000313" key="2">
    <source>
        <dbReference type="Proteomes" id="UP000092444"/>
    </source>
</evidence>
<dbReference type="Proteomes" id="UP000092444">
    <property type="component" value="Unassembled WGS sequence"/>
</dbReference>
<evidence type="ECO:0000313" key="1">
    <source>
        <dbReference type="EnsemblMetazoa" id="GMOY007541-PA"/>
    </source>
</evidence>